<sequence length="233" mass="27076">MDVRTANLSYLSMIIQYIGVRFRRFTYALQQANNPSNRLPNDWYQQVQVETHILKQALATCNTYGTIMKVPHVANELLWWMAIQNMGETALLAHIMELNVLQVKRGEVRRMIHTGPMPHTWWTRDPTHLDGYDCWSLEEVLQEAKEFFVGVEEGKESLPPLCDMDRMPSDSISRMMESCDEMIHQEEEEIHRLHGVMEFCSEQLTLFDSLGQVQDQLEDFRVNSVTQPGASNK</sequence>
<dbReference type="HOGENOM" id="CLU_105528_0_0_1"/>
<name>A0A0C3KGE8_PISTI</name>
<keyword evidence="2" id="KW-1185">Reference proteome</keyword>
<dbReference type="EMBL" id="KN831956">
    <property type="protein sequence ID" value="KIO08672.1"/>
    <property type="molecule type" value="Genomic_DNA"/>
</dbReference>
<accession>A0A0C3KGE8</accession>
<evidence type="ECO:0000313" key="1">
    <source>
        <dbReference type="EMBL" id="KIO08672.1"/>
    </source>
</evidence>
<reference evidence="1 2" key="1">
    <citation type="submission" date="2014-04" db="EMBL/GenBank/DDBJ databases">
        <authorList>
            <consortium name="DOE Joint Genome Institute"/>
            <person name="Kuo A."/>
            <person name="Kohler A."/>
            <person name="Costa M.D."/>
            <person name="Nagy L.G."/>
            <person name="Floudas D."/>
            <person name="Copeland A."/>
            <person name="Barry K.W."/>
            <person name="Cichocki N."/>
            <person name="Veneault-Fourrey C."/>
            <person name="LaButti K."/>
            <person name="Lindquist E.A."/>
            <person name="Lipzen A."/>
            <person name="Lundell T."/>
            <person name="Morin E."/>
            <person name="Murat C."/>
            <person name="Sun H."/>
            <person name="Tunlid A."/>
            <person name="Henrissat B."/>
            <person name="Grigoriev I.V."/>
            <person name="Hibbett D.S."/>
            <person name="Martin F."/>
            <person name="Nordberg H.P."/>
            <person name="Cantor M.N."/>
            <person name="Hua S.X."/>
        </authorList>
    </citation>
    <scope>NUCLEOTIDE SEQUENCE [LARGE SCALE GENOMIC DNA]</scope>
    <source>
        <strain evidence="1 2">Marx 270</strain>
    </source>
</reference>
<organism evidence="1 2">
    <name type="scientific">Pisolithus tinctorius Marx 270</name>
    <dbReference type="NCBI Taxonomy" id="870435"/>
    <lineage>
        <taxon>Eukaryota</taxon>
        <taxon>Fungi</taxon>
        <taxon>Dikarya</taxon>
        <taxon>Basidiomycota</taxon>
        <taxon>Agaricomycotina</taxon>
        <taxon>Agaricomycetes</taxon>
        <taxon>Agaricomycetidae</taxon>
        <taxon>Boletales</taxon>
        <taxon>Sclerodermatineae</taxon>
        <taxon>Pisolithaceae</taxon>
        <taxon>Pisolithus</taxon>
    </lineage>
</organism>
<protein>
    <submittedName>
        <fullName evidence="1">Uncharacterized protein</fullName>
    </submittedName>
</protein>
<evidence type="ECO:0000313" key="2">
    <source>
        <dbReference type="Proteomes" id="UP000054217"/>
    </source>
</evidence>
<proteinExistence type="predicted"/>
<dbReference type="OrthoDB" id="2652940at2759"/>
<dbReference type="Proteomes" id="UP000054217">
    <property type="component" value="Unassembled WGS sequence"/>
</dbReference>
<dbReference type="AlphaFoldDB" id="A0A0C3KGE8"/>
<dbReference type="InParanoid" id="A0A0C3KGE8"/>
<gene>
    <name evidence="1" type="ORF">M404DRAFT_22534</name>
</gene>
<reference evidence="2" key="2">
    <citation type="submission" date="2015-01" db="EMBL/GenBank/DDBJ databases">
        <title>Evolutionary Origins and Diversification of the Mycorrhizal Mutualists.</title>
        <authorList>
            <consortium name="DOE Joint Genome Institute"/>
            <consortium name="Mycorrhizal Genomics Consortium"/>
            <person name="Kohler A."/>
            <person name="Kuo A."/>
            <person name="Nagy L.G."/>
            <person name="Floudas D."/>
            <person name="Copeland A."/>
            <person name="Barry K.W."/>
            <person name="Cichocki N."/>
            <person name="Veneault-Fourrey C."/>
            <person name="LaButti K."/>
            <person name="Lindquist E.A."/>
            <person name="Lipzen A."/>
            <person name="Lundell T."/>
            <person name="Morin E."/>
            <person name="Murat C."/>
            <person name="Riley R."/>
            <person name="Ohm R."/>
            <person name="Sun H."/>
            <person name="Tunlid A."/>
            <person name="Henrissat B."/>
            <person name="Grigoriev I.V."/>
            <person name="Hibbett D.S."/>
            <person name="Martin F."/>
        </authorList>
    </citation>
    <scope>NUCLEOTIDE SEQUENCE [LARGE SCALE GENOMIC DNA]</scope>
    <source>
        <strain evidence="2">Marx 270</strain>
    </source>
</reference>